<dbReference type="Gene3D" id="3.30.70.270">
    <property type="match status" value="1"/>
</dbReference>
<dbReference type="AlphaFoldDB" id="A0A6B2LX37"/>
<dbReference type="Pfam" id="PF00078">
    <property type="entry name" value="RVT_1"/>
    <property type="match status" value="1"/>
</dbReference>
<dbReference type="InterPro" id="IPR000477">
    <property type="entry name" value="RT_dom"/>
</dbReference>
<proteinExistence type="predicted"/>
<reference evidence="2" key="1">
    <citation type="journal article" date="2020" name="J. Eukaryot. Microbiol.">
        <title>De novo Sequencing, Assembly and Annotation of the Transcriptome for the Free-Living Testate Amoeba Arcella intermedia.</title>
        <authorList>
            <person name="Ribeiro G.M."/>
            <person name="Porfirio-Sousa A.L."/>
            <person name="Maurer-Alcala X.X."/>
            <person name="Katz L.A."/>
            <person name="Lahr D.J.G."/>
        </authorList>
    </citation>
    <scope>NUCLEOTIDE SEQUENCE</scope>
</reference>
<dbReference type="InterPro" id="IPR051320">
    <property type="entry name" value="Viral_Replic_Matur_Polypro"/>
</dbReference>
<protein>
    <recommendedName>
        <fullName evidence="1">Reverse transcriptase domain-containing protein</fullName>
    </recommendedName>
</protein>
<dbReference type="PANTHER" id="PTHR33064:SF37">
    <property type="entry name" value="RIBONUCLEASE H"/>
    <property type="match status" value="1"/>
</dbReference>
<dbReference type="PANTHER" id="PTHR33064">
    <property type="entry name" value="POL PROTEIN"/>
    <property type="match status" value="1"/>
</dbReference>
<evidence type="ECO:0000313" key="2">
    <source>
        <dbReference type="EMBL" id="NDV41470.1"/>
    </source>
</evidence>
<sequence length="64" mass="7661">MLDLLKGYRIFSSLDATDGFWQTLMEMRSRKFTGFVVDGKHYHWVVMPMGLTNARGIWIRYWET</sequence>
<evidence type="ECO:0000259" key="1">
    <source>
        <dbReference type="Pfam" id="PF00078"/>
    </source>
</evidence>
<dbReference type="InterPro" id="IPR043128">
    <property type="entry name" value="Rev_trsase/Diguanyl_cyclase"/>
</dbReference>
<feature type="domain" description="Reverse transcriptase" evidence="1">
    <location>
        <begin position="3"/>
        <end position="61"/>
    </location>
</feature>
<organism evidence="2">
    <name type="scientific">Arcella intermedia</name>
    <dbReference type="NCBI Taxonomy" id="1963864"/>
    <lineage>
        <taxon>Eukaryota</taxon>
        <taxon>Amoebozoa</taxon>
        <taxon>Tubulinea</taxon>
        <taxon>Elardia</taxon>
        <taxon>Arcellinida</taxon>
        <taxon>Sphaerothecina</taxon>
        <taxon>Arcellidae</taxon>
        <taxon>Arcella</taxon>
    </lineage>
</organism>
<accession>A0A6B2LX37</accession>
<dbReference type="EMBL" id="GIBP01012501">
    <property type="protein sequence ID" value="NDV41470.1"/>
    <property type="molecule type" value="Transcribed_RNA"/>
</dbReference>
<dbReference type="InterPro" id="IPR043502">
    <property type="entry name" value="DNA/RNA_pol_sf"/>
</dbReference>
<dbReference type="Gene3D" id="3.10.10.10">
    <property type="entry name" value="HIV Type 1 Reverse Transcriptase, subunit A, domain 1"/>
    <property type="match status" value="1"/>
</dbReference>
<dbReference type="SUPFAM" id="SSF56672">
    <property type="entry name" value="DNA/RNA polymerases"/>
    <property type="match status" value="1"/>
</dbReference>
<name>A0A6B2LX37_9EUKA</name>